<comment type="caution">
    <text evidence="1">The sequence shown here is derived from an EMBL/GenBank/DDBJ whole genome shotgun (WGS) entry which is preliminary data.</text>
</comment>
<reference evidence="1" key="2">
    <citation type="journal article" date="2020" name="Nat. Commun.">
        <title>Large-scale genome sequencing of mycorrhizal fungi provides insights into the early evolution of symbiotic traits.</title>
        <authorList>
            <person name="Miyauchi S."/>
            <person name="Kiss E."/>
            <person name="Kuo A."/>
            <person name="Drula E."/>
            <person name="Kohler A."/>
            <person name="Sanchez-Garcia M."/>
            <person name="Morin E."/>
            <person name="Andreopoulos B."/>
            <person name="Barry K.W."/>
            <person name="Bonito G."/>
            <person name="Buee M."/>
            <person name="Carver A."/>
            <person name="Chen C."/>
            <person name="Cichocki N."/>
            <person name="Clum A."/>
            <person name="Culley D."/>
            <person name="Crous P.W."/>
            <person name="Fauchery L."/>
            <person name="Girlanda M."/>
            <person name="Hayes R.D."/>
            <person name="Keri Z."/>
            <person name="LaButti K."/>
            <person name="Lipzen A."/>
            <person name="Lombard V."/>
            <person name="Magnuson J."/>
            <person name="Maillard F."/>
            <person name="Murat C."/>
            <person name="Nolan M."/>
            <person name="Ohm R.A."/>
            <person name="Pangilinan J."/>
            <person name="Pereira M.F."/>
            <person name="Perotto S."/>
            <person name="Peter M."/>
            <person name="Pfister S."/>
            <person name="Riley R."/>
            <person name="Sitrit Y."/>
            <person name="Stielow J.B."/>
            <person name="Szollosi G."/>
            <person name="Zifcakova L."/>
            <person name="Stursova M."/>
            <person name="Spatafora J.W."/>
            <person name="Tedersoo L."/>
            <person name="Vaario L.M."/>
            <person name="Yamada A."/>
            <person name="Yan M."/>
            <person name="Wang P."/>
            <person name="Xu J."/>
            <person name="Bruns T."/>
            <person name="Baldrian P."/>
            <person name="Vilgalys R."/>
            <person name="Dunand C."/>
            <person name="Henrissat B."/>
            <person name="Grigoriev I.V."/>
            <person name="Hibbett D."/>
            <person name="Nagy L.G."/>
            <person name="Martin F.M."/>
        </authorList>
    </citation>
    <scope>NUCLEOTIDE SEQUENCE</scope>
    <source>
        <strain evidence="1">P2</strain>
    </source>
</reference>
<gene>
    <name evidence="1" type="ORF">BDM02DRAFT_3153311</name>
</gene>
<accession>A0ACB6ZUC7</accession>
<proteinExistence type="predicted"/>
<organism evidence="1 2">
    <name type="scientific">Thelephora ganbajun</name>
    <name type="common">Ganba fungus</name>
    <dbReference type="NCBI Taxonomy" id="370292"/>
    <lineage>
        <taxon>Eukaryota</taxon>
        <taxon>Fungi</taxon>
        <taxon>Dikarya</taxon>
        <taxon>Basidiomycota</taxon>
        <taxon>Agaricomycotina</taxon>
        <taxon>Agaricomycetes</taxon>
        <taxon>Thelephorales</taxon>
        <taxon>Thelephoraceae</taxon>
        <taxon>Thelephora</taxon>
    </lineage>
</organism>
<evidence type="ECO:0000313" key="1">
    <source>
        <dbReference type="EMBL" id="KAF9653083.1"/>
    </source>
</evidence>
<sequence>MEEVPPTCFVIRPHHIQNLMIIGIVFQEFKNQKIPPQFMIHVYRLLMQEIAETKRSLFGYFVRRCFVSFVKLSFSGTMRLIEDYNAWIAGDLDAGYEYDPRNERDAINSDAVMFKTAADKQNYGDPSIYFFWEKGFMTNDEVQAVDSISRYFEQRFTEARDSIMHRLPPTERGQKPFINTVQPDLHPVEILFDVKKLMQVQNEQPLSASFEKIYQFIGWYDQWIDLHGCGQLSTLEEQLVIIFTEVRSDDNNRLTVTINQAYKRARNGEYLEAIAMLFEPNVWRGLSMNNYNLWAAEIWHILVLRATRRLQSVHQGATMVDKLLVALWHAEFQCRYGLYRTGLIMLAEISMEFGLSQKVRRMVEDIMPQIIQGGDLEQRAYACFTLARCIIMTGRDAVNVQSPASLREAIPYLKISEADYLKVEIYAAARRVQYVLSVVYNTLSMKAERDAAVKRLGETEEKSKVSSSLRPMDGPPPPEEDFTQISIADRLVHKNWKARVSAYESLIKGFQNSASDNDPVFKPFLNNPDLLKKIVSDSNAVAQEKGIECIVNLVKFAGEYAVRTREVVAPALVEKCLGSTRAGTKNQAIELLLQYVEVENSGAGVVADIVPGLVAKQPKVVAGCVTAMKEIVSNFGTQVVPPPSVLKPLPKIFSHNDKTVRAEGTQLTHALYQFLGPGIESFLSDLKPVQVKELKEGWEVMEKEGKGKGTLKPQRLTRTTAREATERTEAAEAGNEGDEEPTFDPRSMAEAVDIVPKLPADLYKNLASSKWKERKEALDDLLTLLKVSLRIKDGPEIGELAKSLATRINGDPNVMCVIVAASCLETLADGLMTAFSRHREAVVPPVLERLKERKANVADAIGLALDAVFKTSNLGDILGDVTPALGSKNPQVKEGSLKFLVRCLSTSPTPIQSGQIKPLSEQLAVLLEDSFEGARNEAATALGTLIRMVGERPLNPIMDGLPDVRKSKVKEAYEKATVKAKAGASGPPKSSAPPTKAPPHKKPTSKKIPPKEEPPAPASEETLDTFNEPPKAVKKPPTRVMQKATETAAGSSPGPSSGPAPVVKKLPPTAAGPLKSKAAPPAAPSALDTVKYRHTPEDADALAADLIPSNISADLGNANWKTRLAAVEEMTTWLESVVEKVDAEVVVRFIAKKGWSEKNFQVSAKIYGMLIMLSERCKSFGRSSIALSVPHLSEKLGDVKLKKLAGDALAAFACKSSLQFVLNQAYDPLSKQKAPKVIADATAWIEVALTEFGIAGLSMRSLIEFLKTGLKNSNAAVRTSATKALVTVKLFAGPAIKDLLEDLNPQLLSTILSEFDKVEGTPAPEPTREQEDVKNMAPATGSTKGAAADPMDDLFPRVDLDSLMKGTTILADTKSDAWKTKKEGLETLQAILDQGANKRLKPNMGEIGSILKARVVDSNKAVQALALDIVSRIATGMGKPFEKHLRLLLVPIATVLSDQKANVRTLALNALTAIATACEGVDAMAGGLGTALETQNPVQRASILNWAVGWLGGHESPGVDLSSWTAIVLSCLDDRNSDVRKGAQAILPILVGSVGFDEVMRQTNSLKPASRSTVVPLVQAARASAPTQSTPLPKPTKAPPKHTPKPTSPPSDSDSPPPKQSPSLPGSSVTGVRKPLPGNSTIPRPQSRLDGEGGGSNLPSKIGGLRRPAAIGLASTKSSTPTSTTPGTPAVLTSANFDAKKARLAKDAGRWVNEGGTTRKDLAELLQHQMEPHASKELVSLLFSHDHNAVNDHVAGMAKIVDLYSSVLAGEDTFGLPSDLQNVCVANSDLALKYASIKAHEPQSNLIAKILELVDVVVSLLQSANFQLTDAEAQCFIPTMVHKLGDSREPIRNKVQTIIQSTVKVYPYSRLFQLLLENGLQSKVAKTRQGTLDELDNLLRKFGMAACDPTKALPKIASMIGDKDAAVRKSALSVLSEAYVHVGEKIWSLVGPLSPKDKTQLEERLRRVPGPSLNSPDKEKVASPRTPAGPLRPESQASIRSLGIPRPTTPSTTSRLARPASPSRTVRSASPAPSDIGRASRIAGPSHLATPGPSSLPSAIGRPKSALPSRLGVPKPRSNSIRTEQPHFDEPAEEDHDTSGRHRTTGYTDPGPQGQNSRQLESPDDITIAISSILSNDPARSVDALKKIQKVLDVKPEEGPSSPAYRDLAEHTEGLIETIILQTAHVFERPEKVSQKENFRLAKHLIQTLNSFCDHTFLAESLTVDILTSLLEELTLRLLEMDNSNDNQLKDLSRFINMIILRLFATARRMSVFRALFSLLLQIVKPFPVNGTIVDSKEFKVAELVLKCIWKLARNIPQDLEKQALDPVELFPAMEHFLQSVPPNEWRARATNKVPCGDMPLRTMKVIIQHVVAHYGDDVYELLAASFDDPSATIVYPYVYRILNSATRAAAEEVNTEPKPNGTRRTPTVSRNSPVVTRPQSPQSSVTSGDQQRSSLSRPRTASVSSANDDGYAPTTEEPDPDAQLVTIINHISSETTGAMHKEGITELHQFLKAYPHKKPRVEKLLESTGTAFRKYITRALASRAAEDSDRDAAVAHTLSKLESNRRTSTSPVPTSPVRSDTPLSPRRASVASSVVPDDKLSRLHDIFQYRTSTASNGSSGQRGPS</sequence>
<dbReference type="Proteomes" id="UP000886501">
    <property type="component" value="Unassembled WGS sequence"/>
</dbReference>
<dbReference type="EMBL" id="MU117965">
    <property type="protein sequence ID" value="KAF9653083.1"/>
    <property type="molecule type" value="Genomic_DNA"/>
</dbReference>
<keyword evidence="2" id="KW-1185">Reference proteome</keyword>
<reference evidence="1" key="1">
    <citation type="submission" date="2019-10" db="EMBL/GenBank/DDBJ databases">
        <authorList>
            <consortium name="DOE Joint Genome Institute"/>
            <person name="Kuo A."/>
            <person name="Miyauchi S."/>
            <person name="Kiss E."/>
            <person name="Drula E."/>
            <person name="Kohler A."/>
            <person name="Sanchez-Garcia M."/>
            <person name="Andreopoulos B."/>
            <person name="Barry K.W."/>
            <person name="Bonito G."/>
            <person name="Buee M."/>
            <person name="Carver A."/>
            <person name="Chen C."/>
            <person name="Cichocki N."/>
            <person name="Clum A."/>
            <person name="Culley D."/>
            <person name="Crous P.W."/>
            <person name="Fauchery L."/>
            <person name="Girlanda M."/>
            <person name="Hayes R."/>
            <person name="Keri Z."/>
            <person name="Labutti K."/>
            <person name="Lipzen A."/>
            <person name="Lombard V."/>
            <person name="Magnuson J."/>
            <person name="Maillard F."/>
            <person name="Morin E."/>
            <person name="Murat C."/>
            <person name="Nolan M."/>
            <person name="Ohm R."/>
            <person name="Pangilinan J."/>
            <person name="Pereira M."/>
            <person name="Perotto S."/>
            <person name="Peter M."/>
            <person name="Riley R."/>
            <person name="Sitrit Y."/>
            <person name="Stielow B."/>
            <person name="Szollosi G."/>
            <person name="Zifcakova L."/>
            <person name="Stursova M."/>
            <person name="Spatafora J.W."/>
            <person name="Tedersoo L."/>
            <person name="Vaario L.-M."/>
            <person name="Yamada A."/>
            <person name="Yan M."/>
            <person name="Wang P."/>
            <person name="Xu J."/>
            <person name="Bruns T."/>
            <person name="Baldrian P."/>
            <person name="Vilgalys R."/>
            <person name="Henrissat B."/>
            <person name="Grigoriev I.V."/>
            <person name="Hibbett D."/>
            <person name="Nagy L.G."/>
            <person name="Martin F.M."/>
        </authorList>
    </citation>
    <scope>NUCLEOTIDE SEQUENCE</scope>
    <source>
        <strain evidence="1">P2</strain>
    </source>
</reference>
<name>A0ACB6ZUC7_THEGA</name>
<protein>
    <submittedName>
        <fullName evidence="1">ARM repeat-containing protein</fullName>
    </submittedName>
</protein>
<evidence type="ECO:0000313" key="2">
    <source>
        <dbReference type="Proteomes" id="UP000886501"/>
    </source>
</evidence>